<dbReference type="CDD" id="cd16424">
    <property type="entry name" value="VirB8"/>
    <property type="match status" value="1"/>
</dbReference>
<evidence type="ECO:0000313" key="7">
    <source>
        <dbReference type="EMBL" id="RXZ63897.1"/>
    </source>
</evidence>
<dbReference type="GO" id="GO:0030255">
    <property type="term" value="P:protein secretion by the type IV secretion system"/>
    <property type="evidence" value="ECO:0007669"/>
    <property type="project" value="InterPro"/>
</dbReference>
<evidence type="ECO:0000256" key="2">
    <source>
        <dbReference type="ARBA" id="ARBA00022692"/>
    </source>
</evidence>
<dbReference type="InterPro" id="IPR026264">
    <property type="entry name" value="VirB8/PtlE"/>
</dbReference>
<comment type="caution">
    <text evidence="7">The sequence shown here is derived from an EMBL/GenBank/DDBJ whole genome shotgun (WGS) entry which is preliminary data.</text>
</comment>
<evidence type="ECO:0000256" key="1">
    <source>
        <dbReference type="ARBA" id="ARBA00004167"/>
    </source>
</evidence>
<evidence type="ECO:0000313" key="8">
    <source>
        <dbReference type="Proteomes" id="UP000293623"/>
    </source>
</evidence>
<keyword evidence="2 5" id="KW-0812">Transmembrane</keyword>
<dbReference type="OrthoDB" id="7366154at2"/>
<evidence type="ECO:0000256" key="3">
    <source>
        <dbReference type="ARBA" id="ARBA00022989"/>
    </source>
</evidence>
<dbReference type="Gene3D" id="3.10.450.230">
    <property type="entry name" value="VirB8 protein"/>
    <property type="match status" value="1"/>
</dbReference>
<dbReference type="InterPro" id="IPR007430">
    <property type="entry name" value="VirB8"/>
</dbReference>
<reference evidence="7 8" key="1">
    <citation type="submission" date="2019-01" db="EMBL/GenBank/DDBJ databases">
        <title>Altererythrobacter rhizovicinus sp. nov., isolated from the rhizosphere soil of Haloxylon ammodendron.</title>
        <authorList>
            <person name="Li H.-P."/>
            <person name="Gou J.-Y."/>
            <person name="Yao D."/>
            <person name="Han Q.-Q."/>
            <person name="Shao K.-Z."/>
            <person name="Zhao Q."/>
            <person name="Zhang J.-L."/>
        </authorList>
    </citation>
    <scope>NUCLEOTIDE SEQUENCE [LARGE SCALE GENOMIC DNA]</scope>
    <source>
        <strain evidence="7 8">AY-3R</strain>
    </source>
</reference>
<dbReference type="GO" id="GO:0016020">
    <property type="term" value="C:membrane"/>
    <property type="evidence" value="ECO:0007669"/>
    <property type="project" value="UniProtKB-SubCell"/>
</dbReference>
<dbReference type="Proteomes" id="UP000293623">
    <property type="component" value="Unassembled WGS sequence"/>
</dbReference>
<name>A0A4Q2KI07_9SPHN</name>
<protein>
    <submittedName>
        <fullName evidence="7">Type IV secretion system protein</fullName>
    </submittedName>
</protein>
<keyword evidence="3 5" id="KW-1133">Transmembrane helix</keyword>
<keyword evidence="4 5" id="KW-0472">Membrane</keyword>
<dbReference type="InterPro" id="IPR032710">
    <property type="entry name" value="NTF2-like_dom_sf"/>
</dbReference>
<evidence type="ECO:0000256" key="5">
    <source>
        <dbReference type="SAM" id="Phobius"/>
    </source>
</evidence>
<proteinExistence type="predicted"/>
<dbReference type="EMBL" id="SDPV01000002">
    <property type="protein sequence ID" value="RXZ63897.1"/>
    <property type="molecule type" value="Genomic_DNA"/>
</dbReference>
<feature type="transmembrane region" description="Helical" evidence="5">
    <location>
        <begin position="34"/>
        <end position="58"/>
    </location>
</feature>
<keyword evidence="8" id="KW-1185">Reference proteome</keyword>
<evidence type="ECO:0000259" key="6">
    <source>
        <dbReference type="Pfam" id="PF04335"/>
    </source>
</evidence>
<dbReference type="AlphaFoldDB" id="A0A4Q2KI07"/>
<sequence length="249" mass="27491">MVNAPGQFHREEIEIADSWSTSVTDTLERSRRTAWIVAAVACAIALLLAIALVILLPLKTVEPYTLLVDRQTGNVEALAPLDEQMVAPDSALTRSFLVQYVTARESFDADSVQNDYRKVALWSAPEARQRYIAQMQASNPASPLSYMPRGGTVAAEIRSVSSLSADSSLVRFTTIRNDPGAQPQPPEYWAAVINYGFSPAEMSEADRLLNPLGFQVTRYRRDAETLPEVIEARRAPNETVRDVDGTPRP</sequence>
<dbReference type="Pfam" id="PF04335">
    <property type="entry name" value="VirB8"/>
    <property type="match status" value="1"/>
</dbReference>
<dbReference type="PIRSF" id="PIRSF003299">
    <property type="entry name" value="VirB8_PtlE"/>
    <property type="match status" value="1"/>
</dbReference>
<gene>
    <name evidence="7" type="ORF">ETX26_08050</name>
</gene>
<feature type="domain" description="Bacterial virulence protein VirB8" evidence="6">
    <location>
        <begin position="16"/>
        <end position="224"/>
    </location>
</feature>
<comment type="subcellular location">
    <subcellularLocation>
        <location evidence="1">Membrane</location>
        <topology evidence="1">Single-pass membrane protein</topology>
    </subcellularLocation>
</comment>
<dbReference type="SUPFAM" id="SSF54427">
    <property type="entry name" value="NTF2-like"/>
    <property type="match status" value="1"/>
</dbReference>
<accession>A0A4Q2KI07</accession>
<evidence type="ECO:0000256" key="4">
    <source>
        <dbReference type="ARBA" id="ARBA00023136"/>
    </source>
</evidence>
<organism evidence="7 8">
    <name type="scientific">Pelagerythrobacter rhizovicinus</name>
    <dbReference type="NCBI Taxonomy" id="2268576"/>
    <lineage>
        <taxon>Bacteria</taxon>
        <taxon>Pseudomonadati</taxon>
        <taxon>Pseudomonadota</taxon>
        <taxon>Alphaproteobacteria</taxon>
        <taxon>Sphingomonadales</taxon>
        <taxon>Erythrobacteraceae</taxon>
        <taxon>Pelagerythrobacter</taxon>
    </lineage>
</organism>